<dbReference type="OrthoDB" id="6780149at2759"/>
<evidence type="ECO:0000313" key="1">
    <source>
        <dbReference type="EMBL" id="CAG5072774.1"/>
    </source>
</evidence>
<dbReference type="AlphaFoldDB" id="A0A8J2EF01"/>
<dbReference type="Proteomes" id="UP000786811">
    <property type="component" value="Unassembled WGS sequence"/>
</dbReference>
<reference evidence="1" key="1">
    <citation type="submission" date="2021-04" db="EMBL/GenBank/DDBJ databases">
        <authorList>
            <person name="Chebbi M.A.C M."/>
        </authorList>
    </citation>
    <scope>NUCLEOTIDE SEQUENCE</scope>
</reference>
<sequence length="73" mass="8350">AYTVDVMHDMLEGVVQREIHFIIELIVKKKILTLDIINTRIQEFNFGSIEMKNRPSPIVLKQSGLIGQRAAQT</sequence>
<protein>
    <submittedName>
        <fullName evidence="1">Uncharacterized protein</fullName>
    </submittedName>
</protein>
<feature type="non-terminal residue" evidence="1">
    <location>
        <position position="1"/>
    </location>
</feature>
<feature type="non-terminal residue" evidence="1">
    <location>
        <position position="73"/>
    </location>
</feature>
<name>A0A8J2EF01_COTCN</name>
<comment type="caution">
    <text evidence="1">The sequence shown here is derived from an EMBL/GenBank/DDBJ whole genome shotgun (WGS) entry which is preliminary data.</text>
</comment>
<gene>
    <name evidence="1" type="ORF">HICCMSTLAB_LOCUS190</name>
</gene>
<accession>A0A8J2EF01</accession>
<organism evidence="1 2">
    <name type="scientific">Cotesia congregata</name>
    <name type="common">Parasitoid wasp</name>
    <name type="synonym">Apanteles congregatus</name>
    <dbReference type="NCBI Taxonomy" id="51543"/>
    <lineage>
        <taxon>Eukaryota</taxon>
        <taxon>Metazoa</taxon>
        <taxon>Ecdysozoa</taxon>
        <taxon>Arthropoda</taxon>
        <taxon>Hexapoda</taxon>
        <taxon>Insecta</taxon>
        <taxon>Pterygota</taxon>
        <taxon>Neoptera</taxon>
        <taxon>Endopterygota</taxon>
        <taxon>Hymenoptera</taxon>
        <taxon>Apocrita</taxon>
        <taxon>Ichneumonoidea</taxon>
        <taxon>Braconidae</taxon>
        <taxon>Microgastrinae</taxon>
        <taxon>Cotesia</taxon>
    </lineage>
</organism>
<proteinExistence type="predicted"/>
<dbReference type="EMBL" id="CAJNRD030000997">
    <property type="protein sequence ID" value="CAG5072774.1"/>
    <property type="molecule type" value="Genomic_DNA"/>
</dbReference>
<keyword evidence="2" id="KW-1185">Reference proteome</keyword>
<evidence type="ECO:0000313" key="2">
    <source>
        <dbReference type="Proteomes" id="UP000786811"/>
    </source>
</evidence>